<evidence type="ECO:0000313" key="2">
    <source>
        <dbReference type="Proteomes" id="UP001218218"/>
    </source>
</evidence>
<protein>
    <submittedName>
        <fullName evidence="1">Uncharacterized protein</fullName>
    </submittedName>
</protein>
<evidence type="ECO:0000313" key="1">
    <source>
        <dbReference type="EMBL" id="KAJ7352655.1"/>
    </source>
</evidence>
<comment type="caution">
    <text evidence="1">The sequence shown here is derived from an EMBL/GenBank/DDBJ whole genome shotgun (WGS) entry which is preliminary data.</text>
</comment>
<name>A0AAD7AAE4_9AGAR</name>
<organism evidence="1 2">
    <name type="scientific">Mycena albidolilacea</name>
    <dbReference type="NCBI Taxonomy" id="1033008"/>
    <lineage>
        <taxon>Eukaryota</taxon>
        <taxon>Fungi</taxon>
        <taxon>Dikarya</taxon>
        <taxon>Basidiomycota</taxon>
        <taxon>Agaricomycotina</taxon>
        <taxon>Agaricomycetes</taxon>
        <taxon>Agaricomycetidae</taxon>
        <taxon>Agaricales</taxon>
        <taxon>Marasmiineae</taxon>
        <taxon>Mycenaceae</taxon>
        <taxon>Mycena</taxon>
    </lineage>
</organism>
<dbReference type="Proteomes" id="UP001218218">
    <property type="component" value="Unassembled WGS sequence"/>
</dbReference>
<dbReference type="EMBL" id="JARIHO010000012">
    <property type="protein sequence ID" value="KAJ7352655.1"/>
    <property type="molecule type" value="Genomic_DNA"/>
</dbReference>
<keyword evidence="2" id="KW-1185">Reference proteome</keyword>
<dbReference type="AlphaFoldDB" id="A0AAD7AAE4"/>
<gene>
    <name evidence="1" type="ORF">DFH08DRAFT_859557</name>
</gene>
<sequence length="168" mass="18188">MRPRSLLPQSLHSACFPIGCGKVLSTLAGLPQRLKQGIVGDTFCFYFNFWPAHIRATYVQDSTGPLARLDGRSWASILILDVRHGACDQLEDGACSYVLPSTSTSKPTNMAMVPTLLRGVPAALCAPWAFAGVFLDPPSLERAPETTLSIPAHPRFMLSGRRYAGSLV</sequence>
<accession>A0AAD7AAE4</accession>
<proteinExistence type="predicted"/>
<reference evidence="1" key="1">
    <citation type="submission" date="2023-03" db="EMBL/GenBank/DDBJ databases">
        <title>Massive genome expansion in bonnet fungi (Mycena s.s.) driven by repeated elements and novel gene families across ecological guilds.</title>
        <authorList>
            <consortium name="Lawrence Berkeley National Laboratory"/>
            <person name="Harder C.B."/>
            <person name="Miyauchi S."/>
            <person name="Viragh M."/>
            <person name="Kuo A."/>
            <person name="Thoen E."/>
            <person name="Andreopoulos B."/>
            <person name="Lu D."/>
            <person name="Skrede I."/>
            <person name="Drula E."/>
            <person name="Henrissat B."/>
            <person name="Morin E."/>
            <person name="Kohler A."/>
            <person name="Barry K."/>
            <person name="LaButti K."/>
            <person name="Morin E."/>
            <person name="Salamov A."/>
            <person name="Lipzen A."/>
            <person name="Mereny Z."/>
            <person name="Hegedus B."/>
            <person name="Baldrian P."/>
            <person name="Stursova M."/>
            <person name="Weitz H."/>
            <person name="Taylor A."/>
            <person name="Grigoriev I.V."/>
            <person name="Nagy L.G."/>
            <person name="Martin F."/>
            <person name="Kauserud H."/>
        </authorList>
    </citation>
    <scope>NUCLEOTIDE SEQUENCE</scope>
    <source>
        <strain evidence="1">CBHHK002</strain>
    </source>
</reference>